<dbReference type="InterPro" id="IPR013121">
    <property type="entry name" value="Fe_red_NAD-bd_6"/>
</dbReference>
<dbReference type="RefSeq" id="XP_056747735.1">
    <property type="nucleotide sequence ID" value="XM_056902448.1"/>
</dbReference>
<dbReference type="Gene3D" id="3.40.50.80">
    <property type="entry name" value="Nucleotide-binding domain of ferredoxin-NADP reductase (FNR) module"/>
    <property type="match status" value="1"/>
</dbReference>
<keyword evidence="5" id="KW-1185">Reference proteome</keyword>
<dbReference type="AlphaFoldDB" id="A0AAD6DLR4"/>
<evidence type="ECO:0000313" key="5">
    <source>
        <dbReference type="Proteomes" id="UP001213799"/>
    </source>
</evidence>
<reference evidence="4" key="1">
    <citation type="journal article" date="2023" name="IMA Fungus">
        <title>Comparative genomic study of the Penicillium genus elucidates a diverse pangenome and 15 lateral gene transfer events.</title>
        <authorList>
            <person name="Petersen C."/>
            <person name="Sorensen T."/>
            <person name="Nielsen M.R."/>
            <person name="Sondergaard T.E."/>
            <person name="Sorensen J.L."/>
            <person name="Fitzpatrick D.A."/>
            <person name="Frisvad J.C."/>
            <person name="Nielsen K.L."/>
        </authorList>
    </citation>
    <scope>NUCLEOTIDE SEQUENCE</scope>
    <source>
        <strain evidence="4">IBT 12815</strain>
    </source>
</reference>
<sequence length="224" mass="24804">MHPFMVTSWSRQERQQVLDLIIQPNGTLSADLVRLEKRAGTGYMSLPAFFTGPHGINQPVGCFQDILLVASGAGIAAIVPYAKEIIHAYDTRTSNVRHVKLIWTAKSLEFVKSGSELLNQLLEDGVSGNGYVLNISIHIAEADVLETHFGKNRRAALYRGAPDYMRIIDEVLKGDRGKSAGMGAGNGRMLLIASVTDDLRDELRGTMRMYLGRRAEMIELEYQP</sequence>
<keyword evidence="2" id="KW-0560">Oxidoreductase</keyword>
<dbReference type="GO" id="GO:0005886">
    <property type="term" value="C:plasma membrane"/>
    <property type="evidence" value="ECO:0007669"/>
    <property type="project" value="TreeGrafter"/>
</dbReference>
<proteinExistence type="predicted"/>
<dbReference type="InterPro" id="IPR051410">
    <property type="entry name" value="Ferric/Cupric_Reductase"/>
</dbReference>
<evidence type="ECO:0000256" key="2">
    <source>
        <dbReference type="ARBA" id="ARBA00023002"/>
    </source>
</evidence>
<gene>
    <name evidence="4" type="ORF">N7537_011394</name>
</gene>
<dbReference type="EMBL" id="JAQJAE010000006">
    <property type="protein sequence ID" value="KAJ5588716.1"/>
    <property type="molecule type" value="Genomic_DNA"/>
</dbReference>
<comment type="caution">
    <text evidence="4">The sequence shown here is derived from an EMBL/GenBank/DDBJ whole genome shotgun (WGS) entry which is preliminary data.</text>
</comment>
<dbReference type="GO" id="GO:0006826">
    <property type="term" value="P:iron ion transport"/>
    <property type="evidence" value="ECO:0007669"/>
    <property type="project" value="TreeGrafter"/>
</dbReference>
<evidence type="ECO:0000259" key="3">
    <source>
        <dbReference type="Pfam" id="PF08030"/>
    </source>
</evidence>
<dbReference type="GO" id="GO:0015677">
    <property type="term" value="P:copper ion import"/>
    <property type="evidence" value="ECO:0007669"/>
    <property type="project" value="TreeGrafter"/>
</dbReference>
<dbReference type="Proteomes" id="UP001213799">
    <property type="component" value="Unassembled WGS sequence"/>
</dbReference>
<evidence type="ECO:0000313" key="4">
    <source>
        <dbReference type="EMBL" id="KAJ5588716.1"/>
    </source>
</evidence>
<feature type="domain" description="Ferric reductase NAD binding" evidence="3">
    <location>
        <begin position="63"/>
        <end position="140"/>
    </location>
</feature>
<dbReference type="SUPFAM" id="SSF52343">
    <property type="entry name" value="Ferredoxin reductase-like, C-terminal NADP-linked domain"/>
    <property type="match status" value="1"/>
</dbReference>
<organism evidence="4 5">
    <name type="scientific">Penicillium hordei</name>
    <dbReference type="NCBI Taxonomy" id="40994"/>
    <lineage>
        <taxon>Eukaryota</taxon>
        <taxon>Fungi</taxon>
        <taxon>Dikarya</taxon>
        <taxon>Ascomycota</taxon>
        <taxon>Pezizomycotina</taxon>
        <taxon>Eurotiomycetes</taxon>
        <taxon>Eurotiomycetidae</taxon>
        <taxon>Eurotiales</taxon>
        <taxon>Aspergillaceae</taxon>
        <taxon>Penicillium</taxon>
    </lineage>
</organism>
<reference evidence="4" key="2">
    <citation type="submission" date="2023-01" db="EMBL/GenBank/DDBJ databases">
        <authorList>
            <person name="Petersen C."/>
        </authorList>
    </citation>
    <scope>NUCLEOTIDE SEQUENCE</scope>
    <source>
        <strain evidence="4">IBT 12815</strain>
    </source>
</reference>
<dbReference type="PANTHER" id="PTHR32361">
    <property type="entry name" value="FERRIC/CUPRIC REDUCTASE TRANSMEMBRANE COMPONENT"/>
    <property type="match status" value="1"/>
</dbReference>
<dbReference type="GO" id="GO:0006879">
    <property type="term" value="P:intracellular iron ion homeostasis"/>
    <property type="evidence" value="ECO:0007669"/>
    <property type="project" value="TreeGrafter"/>
</dbReference>
<dbReference type="Pfam" id="PF08030">
    <property type="entry name" value="NAD_binding_6"/>
    <property type="match status" value="1"/>
</dbReference>
<dbReference type="PANTHER" id="PTHR32361:SF26">
    <property type="entry name" value="FAD-BINDING 8 DOMAIN-CONTAINING PROTEIN-RELATED"/>
    <property type="match status" value="1"/>
</dbReference>
<protein>
    <recommendedName>
        <fullName evidence="3">Ferric reductase NAD binding domain-containing protein</fullName>
    </recommendedName>
</protein>
<name>A0AAD6DLR4_9EURO</name>
<accession>A0AAD6DLR4</accession>
<dbReference type="CDD" id="cd06186">
    <property type="entry name" value="NOX_Duox_like_FAD_NADP"/>
    <property type="match status" value="1"/>
</dbReference>
<dbReference type="GO" id="GO:0000293">
    <property type="term" value="F:ferric-chelate reductase activity"/>
    <property type="evidence" value="ECO:0007669"/>
    <property type="project" value="TreeGrafter"/>
</dbReference>
<evidence type="ECO:0000256" key="1">
    <source>
        <dbReference type="ARBA" id="ARBA00022448"/>
    </source>
</evidence>
<dbReference type="GeneID" id="81592690"/>
<dbReference type="InterPro" id="IPR039261">
    <property type="entry name" value="FNR_nucleotide-bd"/>
</dbReference>
<keyword evidence="1" id="KW-0813">Transport</keyword>